<protein>
    <submittedName>
        <fullName evidence="1">Uncharacterized protein</fullName>
    </submittedName>
</protein>
<accession>A0A6J5S0H1</accession>
<name>A0A6J5S0H1_9CAUD</name>
<dbReference type="EMBL" id="LR797331">
    <property type="protein sequence ID" value="CAB4203411.1"/>
    <property type="molecule type" value="Genomic_DNA"/>
</dbReference>
<sequence>MNIIIAKNVFDDMTVEELLAKRAELLAKLNAPKVNDVTRVFATGALKLVNEALTAKGIS</sequence>
<proteinExistence type="predicted"/>
<organism evidence="1">
    <name type="scientific">uncultured Caudovirales phage</name>
    <dbReference type="NCBI Taxonomy" id="2100421"/>
    <lineage>
        <taxon>Viruses</taxon>
        <taxon>Duplodnaviria</taxon>
        <taxon>Heunggongvirae</taxon>
        <taxon>Uroviricota</taxon>
        <taxon>Caudoviricetes</taxon>
        <taxon>Peduoviridae</taxon>
        <taxon>Maltschvirus</taxon>
        <taxon>Maltschvirus maltsch</taxon>
    </lineage>
</organism>
<reference evidence="1" key="1">
    <citation type="submission" date="2020-05" db="EMBL/GenBank/DDBJ databases">
        <authorList>
            <person name="Chiriac C."/>
            <person name="Salcher M."/>
            <person name="Ghai R."/>
            <person name="Kavagutti S V."/>
        </authorList>
    </citation>
    <scope>NUCLEOTIDE SEQUENCE</scope>
</reference>
<evidence type="ECO:0000313" key="1">
    <source>
        <dbReference type="EMBL" id="CAB4203411.1"/>
    </source>
</evidence>
<gene>
    <name evidence="1" type="ORF">UFOVP1382_29</name>
</gene>